<dbReference type="GO" id="GO:0030270">
    <property type="term" value="F:formylmethanofuran-tetrahydromethanopterin N-formyltransferase activity"/>
    <property type="evidence" value="ECO:0007669"/>
    <property type="project" value="UniProtKB-UniRule"/>
</dbReference>
<feature type="domain" description="Formylmethanofuran: tetrahydromethanopterin formyltransferase Ftr C-terminal" evidence="5">
    <location>
        <begin position="157"/>
        <end position="307"/>
    </location>
</feature>
<gene>
    <name evidence="6" type="primary">fhcD</name>
    <name evidence="3" type="synonym">ffsA</name>
    <name evidence="6" type="ORF">YBN1229_v1_0557</name>
</gene>
<dbReference type="SUPFAM" id="SSF55112">
    <property type="entry name" value="Formylmethanofuran:tetrahydromethanopterin formyltransferase"/>
    <property type="match status" value="2"/>
</dbReference>
<evidence type="ECO:0000259" key="4">
    <source>
        <dbReference type="Pfam" id="PF01913"/>
    </source>
</evidence>
<dbReference type="NCBIfam" id="TIGR03119">
    <property type="entry name" value="one_C_fhcD"/>
    <property type="match status" value="1"/>
</dbReference>
<sequence>MSAVNSKDSQPMNINGIAIDDTFAEAFGMSATGIIITADTMKWARQAAITMTGFGTSVIGCGAECGIDYEVPAEETPDGRPGVRVLVFGFAPESIEGQLKNRVGQCVLTSPGSACFNGLEAVRRIPLSSGPRFFGDGWQTARKLGDRRFWRVPVMDGEFIIEDTTGVTTDAVGGGNLLVIGRDRPGVLRTCEAAIEAMNDVRDVIMPFPGGIVRSGSKVGSKYKGAVASTNDAFCPTLRGATNSQLGPEDRAVLEIVIDGLTSESVAEAMKVGLKAVLETGPENQVTRVSAGNYGGNLGQHHYHLKDCLP</sequence>
<name>A0A0D6JAV9_9HYPH</name>
<dbReference type="GO" id="GO:0016787">
    <property type="term" value="F:hydrolase activity"/>
    <property type="evidence" value="ECO:0007669"/>
    <property type="project" value="UniProtKB-KW"/>
</dbReference>
<dbReference type="InterPro" id="IPR022667">
    <property type="entry name" value="ForMFR_H4MPT_ForTrfase_N"/>
</dbReference>
<dbReference type="GO" id="GO:0046294">
    <property type="term" value="P:formaldehyde catabolic process"/>
    <property type="evidence" value="ECO:0007669"/>
    <property type="project" value="UniProtKB-UniRule"/>
</dbReference>
<dbReference type="InterPro" id="IPR023447">
    <property type="entry name" value="ForMFR_H4MPT_ForTrfase_fd-like"/>
</dbReference>
<dbReference type="Proteomes" id="UP000033187">
    <property type="component" value="Chromosome 1"/>
</dbReference>
<keyword evidence="6" id="KW-0378">Hydrolase</keyword>
<protein>
    <recommendedName>
        <fullName evidence="3">Formylmethanofuran--tetrahydromethanopterin formyltransferase</fullName>
        <shortName evidence="3">Ftr</shortName>
        <ecNumber evidence="3">2.3.1.101</ecNumber>
    </recommendedName>
    <alternativeName>
        <fullName evidence="3">H4MPT formyltransferase</fullName>
    </alternativeName>
</protein>
<reference evidence="7" key="1">
    <citation type="submission" date="2015-02" db="EMBL/GenBank/DDBJ databases">
        <authorList>
            <person name="Chooi Y.-H."/>
        </authorList>
    </citation>
    <scope>NUCLEOTIDE SEQUENCE [LARGE SCALE GENOMIC DNA]</scope>
    <source>
        <strain evidence="7">strain Y</strain>
    </source>
</reference>
<evidence type="ECO:0000313" key="6">
    <source>
        <dbReference type="EMBL" id="CPR15906.1"/>
    </source>
</evidence>
<comment type="similarity">
    <text evidence="1 3">Belongs to the FTR family.</text>
</comment>
<dbReference type="EMBL" id="LN829119">
    <property type="protein sequence ID" value="CPR15906.1"/>
    <property type="molecule type" value="Genomic_DNA"/>
</dbReference>
<dbReference type="AlphaFoldDB" id="A0A0D6JAV9"/>
<comment type="subunit">
    <text evidence="3">Homotetramer.</text>
</comment>
<dbReference type="InterPro" id="IPR002770">
    <property type="entry name" value="ForMFR_H4MPT_ForTrfase_C"/>
</dbReference>
<proteinExistence type="inferred from homology"/>
<accession>A0A0D6JAV9</accession>
<feature type="domain" description="Formylmethanofuran: tetrahydromethanopterin formyltransferase Ftr N-terminal" evidence="4">
    <location>
        <begin position="12"/>
        <end position="154"/>
    </location>
</feature>
<dbReference type="Pfam" id="PF01913">
    <property type="entry name" value="FTR"/>
    <property type="match status" value="1"/>
</dbReference>
<dbReference type="EC" id="2.3.1.101" evidence="3"/>
<dbReference type="KEGG" id="fil:BN1229_v1_0555"/>
<evidence type="ECO:0000256" key="2">
    <source>
        <dbReference type="ARBA" id="ARBA00022679"/>
    </source>
</evidence>
<comment type="catalytic activity">
    <reaction evidence="3">
        <text>N-formylmethanofuran + 5,6,7,8-tetrahydromethanopterin + H(+) = N(5)-formyl-5,6,7,8-tetrahydromethanopterin + methanofuran</text>
        <dbReference type="Rhea" id="RHEA:18061"/>
        <dbReference type="ChEBI" id="CHEBI:15378"/>
        <dbReference type="ChEBI" id="CHEBI:57727"/>
        <dbReference type="ChEBI" id="CHEBI:58018"/>
        <dbReference type="ChEBI" id="CHEBI:58103"/>
        <dbReference type="ChEBI" id="CHEBI:58151"/>
        <dbReference type="EC" id="2.3.1.101"/>
    </reaction>
</comment>
<evidence type="ECO:0000256" key="1">
    <source>
        <dbReference type="ARBA" id="ARBA00006770"/>
    </source>
</evidence>
<keyword evidence="7" id="KW-1185">Reference proteome</keyword>
<comment type="pathway">
    <text evidence="3">One-carbon metabolism; formaldehyde degradation; formate from formaldehyde (H(4)MPT route): step 4/5.</text>
</comment>
<dbReference type="HAMAP" id="MF_00579">
    <property type="entry name" value="FTR"/>
    <property type="match status" value="1"/>
</dbReference>
<dbReference type="NCBIfam" id="NF002554">
    <property type="entry name" value="PRK02114.1"/>
    <property type="match status" value="1"/>
</dbReference>
<dbReference type="InterPro" id="IPR014053">
    <property type="entry name" value="ForMFR_H4MPT_ForTrfase"/>
</dbReference>
<keyword evidence="2 3" id="KW-0808">Transferase</keyword>
<organism evidence="6 7">
    <name type="scientific">Candidatus Filomicrobium marinum</name>
    <dbReference type="NCBI Taxonomy" id="1608628"/>
    <lineage>
        <taxon>Bacteria</taxon>
        <taxon>Pseudomonadati</taxon>
        <taxon>Pseudomonadota</taxon>
        <taxon>Alphaproteobacteria</taxon>
        <taxon>Hyphomicrobiales</taxon>
        <taxon>Hyphomicrobiaceae</taxon>
        <taxon>Filomicrobium</taxon>
    </lineage>
</organism>
<dbReference type="KEGG" id="fiy:BN1229_v1_0557"/>
<dbReference type="PIRSF" id="PIRSF006414">
    <property type="entry name" value="Ftr_formyl_trnsf"/>
    <property type="match status" value="1"/>
</dbReference>
<comment type="subcellular location">
    <subcellularLocation>
        <location evidence="3">Cytoplasm</location>
    </subcellularLocation>
</comment>
<keyword evidence="3 6" id="KW-0012">Acyltransferase</keyword>
<dbReference type="GO" id="GO:0006730">
    <property type="term" value="P:one-carbon metabolic process"/>
    <property type="evidence" value="ECO:0007669"/>
    <property type="project" value="UniProtKB-UniRule"/>
</dbReference>
<comment type="function">
    <text evidence="3">Catalyzes the transfer of a formyl group from 5-formyl tetrahydromethanopterin (5-formyl-H(4)MPT) to methanofuran (MFR) to produce formylmethanofuran (formyl-MFR) and tetrahydromethanopterin (H(4)MPT).</text>
</comment>
<dbReference type="Pfam" id="PF02741">
    <property type="entry name" value="FTR_C"/>
    <property type="match status" value="1"/>
</dbReference>
<dbReference type="GO" id="GO:0005737">
    <property type="term" value="C:cytoplasm"/>
    <property type="evidence" value="ECO:0007669"/>
    <property type="project" value="UniProtKB-SubCell"/>
</dbReference>
<evidence type="ECO:0000313" key="7">
    <source>
        <dbReference type="Proteomes" id="UP000033187"/>
    </source>
</evidence>
<dbReference type="Gene3D" id="3.30.70.520">
    <property type="match status" value="2"/>
</dbReference>
<keyword evidence="3" id="KW-0963">Cytoplasm</keyword>
<evidence type="ECO:0000259" key="5">
    <source>
        <dbReference type="Pfam" id="PF02741"/>
    </source>
</evidence>
<evidence type="ECO:0000256" key="3">
    <source>
        <dbReference type="HAMAP-Rule" id="MF_00579"/>
    </source>
</evidence>
<dbReference type="UniPathway" id="UPA00562">
    <property type="reaction ID" value="UER00704"/>
</dbReference>
<keyword evidence="3" id="KW-0554">One-carbon metabolism</keyword>